<comment type="caution">
    <text evidence="1">The sequence shown here is derived from an EMBL/GenBank/DDBJ whole genome shotgun (WGS) entry which is preliminary data.</text>
</comment>
<evidence type="ECO:0000313" key="2">
    <source>
        <dbReference type="Proteomes" id="UP000664628"/>
    </source>
</evidence>
<proteinExistence type="predicted"/>
<evidence type="ECO:0000313" key="1">
    <source>
        <dbReference type="EMBL" id="MBO0953072.1"/>
    </source>
</evidence>
<name>A0ABS3JVX9_9BACT</name>
<dbReference type="RefSeq" id="WP_207333024.1">
    <property type="nucleotide sequence ID" value="NZ_JAFMYW010000019.1"/>
</dbReference>
<dbReference type="Proteomes" id="UP000664628">
    <property type="component" value="Unassembled WGS sequence"/>
</dbReference>
<keyword evidence="2" id="KW-1185">Reference proteome</keyword>
<gene>
    <name evidence="1" type="ORF">J2I46_31150</name>
</gene>
<reference evidence="1 2" key="1">
    <citation type="submission" date="2021-03" db="EMBL/GenBank/DDBJ databases">
        <title>Fibrella sp. HMF5405 genome sequencing and assembly.</title>
        <authorList>
            <person name="Kang H."/>
            <person name="Kim H."/>
            <person name="Bae S."/>
            <person name="Joh K."/>
        </authorList>
    </citation>
    <scope>NUCLEOTIDE SEQUENCE [LARGE SCALE GENOMIC DNA]</scope>
    <source>
        <strain evidence="1 2">HMF5405</strain>
    </source>
</reference>
<sequence>MLRSIAALEMAPGEEPLRVPGLKVDHMAPETFFIDRQKQAFPLQLS</sequence>
<protein>
    <submittedName>
        <fullName evidence="1">Uncharacterized protein</fullName>
    </submittedName>
</protein>
<dbReference type="EMBL" id="JAFMYW010000019">
    <property type="protein sequence ID" value="MBO0953072.1"/>
    <property type="molecule type" value="Genomic_DNA"/>
</dbReference>
<accession>A0ABS3JVX9</accession>
<organism evidence="1 2">
    <name type="scientific">Fibrella forsythiae</name>
    <dbReference type="NCBI Taxonomy" id="2817061"/>
    <lineage>
        <taxon>Bacteria</taxon>
        <taxon>Pseudomonadati</taxon>
        <taxon>Bacteroidota</taxon>
        <taxon>Cytophagia</taxon>
        <taxon>Cytophagales</taxon>
        <taxon>Spirosomataceae</taxon>
        <taxon>Fibrella</taxon>
    </lineage>
</organism>